<evidence type="ECO:0000259" key="2">
    <source>
        <dbReference type="Pfam" id="PF22576"/>
    </source>
</evidence>
<evidence type="ECO:0000256" key="1">
    <source>
        <dbReference type="SAM" id="MobiDB-lite"/>
    </source>
</evidence>
<dbReference type="KEGG" id="dhe:111598796"/>
<protein>
    <submittedName>
        <fullName evidence="4">Uncharacterized protein LOC111598796</fullName>
    </submittedName>
</protein>
<dbReference type="RefSeq" id="XP_023169981.2">
    <property type="nucleotide sequence ID" value="XM_023314213.2"/>
</dbReference>
<sequence length="455" mass="51091">MESKKEISNIYAPKTLIYMLEFVIDDLLITRQNLCAPEEYPTCVEITFRSTVFVSICDREYGACVNPKAPKCCKCCIFALEAPVTDKDRLLIHVYKKKTSRCKFLIGLTELPMKPIFDRVKESFDAENVNWEKIWSEQLQHVPKLKGTNREILDNCACYDRGNERREQLCQTSEITKRLLPLFNLCKQQTGNIVLIIRLVCNGPSLVSSFPLNTSICSRNPVCPPPCSPCPPCGKSKPCCDPPRCPEDPCDPCCGGGSASATGGPMDTGKKCCKGTCPPCPQPCCVQKDPCQRPKEEPKKCLRYFACNLDKMCPCDMCEDEFDRECPTVPSKQPCKSVIEQRLQPCGPCGGVPEHPRFVQLQKQSDFEQARTEKQIEDKQKEKEKKKGKVRQSGGGVYCDDSSVPCCCNKNPQHGTDLPDSCNHCCPEYANCCSTARSRAIRQLHHLLLKYNIQV</sequence>
<dbReference type="GeneID" id="111598796"/>
<reference evidence="4" key="1">
    <citation type="submission" date="2025-08" db="UniProtKB">
        <authorList>
            <consortium name="RefSeq"/>
        </authorList>
    </citation>
    <scope>IDENTIFICATION</scope>
    <source>
        <strain evidence="4">15085-1641.00</strain>
        <tissue evidence="4">Whole body</tissue>
    </source>
</reference>
<keyword evidence="3" id="KW-1185">Reference proteome</keyword>
<organism evidence="3 4">
    <name type="scientific">Drosophila hydei</name>
    <name type="common">Fruit fly</name>
    <dbReference type="NCBI Taxonomy" id="7224"/>
    <lineage>
        <taxon>Eukaryota</taxon>
        <taxon>Metazoa</taxon>
        <taxon>Ecdysozoa</taxon>
        <taxon>Arthropoda</taxon>
        <taxon>Hexapoda</taxon>
        <taxon>Insecta</taxon>
        <taxon>Pterygota</taxon>
        <taxon>Neoptera</taxon>
        <taxon>Endopterygota</taxon>
        <taxon>Diptera</taxon>
        <taxon>Brachycera</taxon>
        <taxon>Muscomorpha</taxon>
        <taxon>Ephydroidea</taxon>
        <taxon>Drosophilidae</taxon>
        <taxon>Drosophila</taxon>
    </lineage>
</organism>
<dbReference type="OrthoDB" id="6624851at2759"/>
<gene>
    <name evidence="4" type="primary">LOC111598796</name>
</gene>
<dbReference type="InterPro" id="IPR054459">
    <property type="entry name" value="Bfc_dom"/>
</dbReference>
<feature type="domain" description="Transcriptional cofactor Bfc" evidence="2">
    <location>
        <begin position="128"/>
        <end position="204"/>
    </location>
</feature>
<dbReference type="Pfam" id="PF22576">
    <property type="entry name" value="Bfc"/>
    <property type="match status" value="1"/>
</dbReference>
<accession>A0A6J1LSL9</accession>
<proteinExistence type="predicted"/>
<evidence type="ECO:0000313" key="3">
    <source>
        <dbReference type="Proteomes" id="UP000504633"/>
    </source>
</evidence>
<feature type="compositionally biased region" description="Basic and acidic residues" evidence="1">
    <location>
        <begin position="365"/>
        <end position="385"/>
    </location>
</feature>
<name>A0A6J1LSL9_DROHY</name>
<dbReference type="OMA" id="NIVLIMR"/>
<dbReference type="AlphaFoldDB" id="A0A6J1LSL9"/>
<feature type="region of interest" description="Disordered" evidence="1">
    <location>
        <begin position="364"/>
        <end position="396"/>
    </location>
</feature>
<dbReference type="Proteomes" id="UP000504633">
    <property type="component" value="Unplaced"/>
</dbReference>
<evidence type="ECO:0000313" key="4">
    <source>
        <dbReference type="RefSeq" id="XP_023169981.2"/>
    </source>
</evidence>